<keyword evidence="3" id="KW-0804">Transcription</keyword>
<dbReference type="SMART" id="SM00530">
    <property type="entry name" value="HTH_XRE"/>
    <property type="match status" value="1"/>
</dbReference>
<organism evidence="5 6">
    <name type="scientific">Rhodanobacter caeni</name>
    <dbReference type="NCBI Taxonomy" id="657654"/>
    <lineage>
        <taxon>Bacteria</taxon>
        <taxon>Pseudomonadati</taxon>
        <taxon>Pseudomonadota</taxon>
        <taxon>Gammaproteobacteria</taxon>
        <taxon>Lysobacterales</taxon>
        <taxon>Rhodanobacteraceae</taxon>
        <taxon>Rhodanobacter</taxon>
    </lineage>
</organism>
<proteinExistence type="predicted"/>
<reference evidence="5 6" key="1">
    <citation type="journal article" date="2019" name="Int. J. Syst. Evol. Microbiol.">
        <title>The Global Catalogue of Microorganisms (GCM) 10K type strain sequencing project: providing services to taxonomists for standard genome sequencing and annotation.</title>
        <authorList>
            <consortium name="The Broad Institute Genomics Platform"/>
            <consortium name="The Broad Institute Genome Sequencing Center for Infectious Disease"/>
            <person name="Wu L."/>
            <person name="Ma J."/>
        </authorList>
    </citation>
    <scope>NUCLEOTIDE SEQUENCE [LARGE SCALE GENOMIC DNA]</scope>
    <source>
        <strain evidence="5 6">JCM 16242</strain>
    </source>
</reference>
<dbReference type="InterPro" id="IPR015927">
    <property type="entry name" value="Peptidase_S24_S26A/B/C"/>
</dbReference>
<dbReference type="CDD" id="cd06462">
    <property type="entry name" value="Peptidase_S24_S26"/>
    <property type="match status" value="1"/>
</dbReference>
<protein>
    <submittedName>
        <fullName evidence="5">XRE family transcriptional regulator</fullName>
    </submittedName>
</protein>
<comment type="caution">
    <text evidence="5">The sequence shown here is derived from an EMBL/GenBank/DDBJ whole genome shotgun (WGS) entry which is preliminary data.</text>
</comment>
<dbReference type="PROSITE" id="PS50943">
    <property type="entry name" value="HTH_CROC1"/>
    <property type="match status" value="1"/>
</dbReference>
<evidence type="ECO:0000256" key="2">
    <source>
        <dbReference type="ARBA" id="ARBA00023125"/>
    </source>
</evidence>
<dbReference type="SUPFAM" id="SSF47413">
    <property type="entry name" value="lambda repressor-like DNA-binding domains"/>
    <property type="match status" value="1"/>
</dbReference>
<dbReference type="Pfam" id="PF01381">
    <property type="entry name" value="HTH_3"/>
    <property type="match status" value="1"/>
</dbReference>
<dbReference type="InterPro" id="IPR001387">
    <property type="entry name" value="Cro/C1-type_HTH"/>
</dbReference>
<keyword evidence="1" id="KW-0805">Transcription regulation</keyword>
<keyword evidence="6" id="KW-1185">Reference proteome</keyword>
<dbReference type="InterPro" id="IPR036286">
    <property type="entry name" value="LexA/Signal_pep-like_sf"/>
</dbReference>
<name>A0ABN0USU9_9GAMM</name>
<dbReference type="PANTHER" id="PTHR40661:SF3">
    <property type="entry name" value="FELS-1 PROPHAGE TRANSCRIPTIONAL REGULATOR"/>
    <property type="match status" value="1"/>
</dbReference>
<evidence type="ECO:0000259" key="4">
    <source>
        <dbReference type="PROSITE" id="PS50943"/>
    </source>
</evidence>
<evidence type="ECO:0000256" key="3">
    <source>
        <dbReference type="ARBA" id="ARBA00023163"/>
    </source>
</evidence>
<sequence>MLYMIGDRIKELRKDAKLSMDAFGAIVGTSKQYVNGLEKGANQRPNGVFLEGWARHCGVNIRWLVSGTGPKYAPAPSVEPSEWADILGVRQAAALGDGAEPDEYAETHKLKFRADSLKRKHLRADKLAVIYGKGDSMWPTIKNGDAILVDLSDKEPKDEKLFVITYERDLFAKRLVKLGGQWFIDSDNKSDPKWKRPVPVDGAKGFEIHGRVRWIGSWED</sequence>
<dbReference type="SUPFAM" id="SSF51306">
    <property type="entry name" value="LexA/Signal peptidase"/>
    <property type="match status" value="1"/>
</dbReference>
<evidence type="ECO:0000313" key="5">
    <source>
        <dbReference type="EMBL" id="GAA0260398.1"/>
    </source>
</evidence>
<dbReference type="Pfam" id="PF00717">
    <property type="entry name" value="Peptidase_S24"/>
    <property type="match status" value="1"/>
</dbReference>
<dbReference type="EMBL" id="BAAAFO010000004">
    <property type="protein sequence ID" value="GAA0260398.1"/>
    <property type="molecule type" value="Genomic_DNA"/>
</dbReference>
<keyword evidence="2" id="KW-0238">DNA-binding</keyword>
<evidence type="ECO:0000256" key="1">
    <source>
        <dbReference type="ARBA" id="ARBA00023015"/>
    </source>
</evidence>
<dbReference type="CDD" id="cd00093">
    <property type="entry name" value="HTH_XRE"/>
    <property type="match status" value="1"/>
</dbReference>
<evidence type="ECO:0000313" key="6">
    <source>
        <dbReference type="Proteomes" id="UP001500657"/>
    </source>
</evidence>
<dbReference type="Gene3D" id="2.10.109.10">
    <property type="entry name" value="Umud Fragment, subunit A"/>
    <property type="match status" value="1"/>
</dbReference>
<dbReference type="RefSeq" id="WP_343883339.1">
    <property type="nucleotide sequence ID" value="NZ_BAAAFO010000004.1"/>
</dbReference>
<dbReference type="Proteomes" id="UP001500657">
    <property type="component" value="Unassembled WGS sequence"/>
</dbReference>
<dbReference type="InterPro" id="IPR010982">
    <property type="entry name" value="Lambda_DNA-bd_dom_sf"/>
</dbReference>
<feature type="domain" description="HTH cro/C1-type" evidence="4">
    <location>
        <begin position="9"/>
        <end position="64"/>
    </location>
</feature>
<gene>
    <name evidence="5" type="ORF">GCM10009126_27290</name>
</gene>
<dbReference type="PANTHER" id="PTHR40661">
    <property type="match status" value="1"/>
</dbReference>
<accession>A0ABN0USU9</accession>
<dbReference type="Gene3D" id="1.10.260.40">
    <property type="entry name" value="lambda repressor-like DNA-binding domains"/>
    <property type="match status" value="1"/>
</dbReference>